<dbReference type="EMBL" id="CP016537">
    <property type="protein sequence ID" value="ANU14128.1"/>
    <property type="molecule type" value="Genomic_DNA"/>
</dbReference>
<sequence>MPKFNRSVLLYNGNAGQSTVDSVLRLAVPHIAQASHSLEIIQTASPEEFERACQIAAMDADILFIAGGDGTVHSAVRALAEIADPAPIAILPSGTANDFARTLDIPLNLDLAAPALINGDIKKIDTGKINGGSFLNFAGIGVITDASSNIDPTLKERYGKISYFMSALQSMRQATPFSVDLKIDGISYAEEGVLVLVMNGKSIGTHNFPMATIDPADGLLDLFVIQTSSLAAIREWFSLAQPEVVTEELEHITHYQGQSISIKTKEKLDVDTDGEIYLKTPLDIEIQPGSLKMLIPKQPEDFI</sequence>
<dbReference type="Proteomes" id="UP000092687">
    <property type="component" value="Chromosome"/>
</dbReference>
<evidence type="ECO:0000259" key="3">
    <source>
        <dbReference type="PROSITE" id="PS50146"/>
    </source>
</evidence>
<dbReference type="OrthoDB" id="142078at2"/>
<dbReference type="InterPro" id="IPR001206">
    <property type="entry name" value="Diacylglycerol_kinase_cat_dom"/>
</dbReference>
<dbReference type="NCBIfam" id="TIGR00147">
    <property type="entry name" value="YegS/Rv2252/BmrU family lipid kinase"/>
    <property type="match status" value="1"/>
</dbReference>
<dbReference type="KEGG" id="phc:BBI08_09765"/>
<dbReference type="GO" id="GO:0005524">
    <property type="term" value="F:ATP binding"/>
    <property type="evidence" value="ECO:0007669"/>
    <property type="project" value="UniProtKB-KW"/>
</dbReference>
<evidence type="ECO:0000256" key="2">
    <source>
        <dbReference type="ARBA" id="ARBA00022840"/>
    </source>
</evidence>
<evidence type="ECO:0000313" key="4">
    <source>
        <dbReference type="EMBL" id="ANU14128.1"/>
    </source>
</evidence>
<dbReference type="PANTHER" id="PTHR30492">
    <property type="entry name" value="METHYLGLYOXAL SYNTHASE"/>
    <property type="match status" value="1"/>
</dbReference>
<keyword evidence="5" id="KW-1185">Reference proteome</keyword>
<dbReference type="InterPro" id="IPR017438">
    <property type="entry name" value="ATP-NAD_kinase_N"/>
</dbReference>
<dbReference type="InterPro" id="IPR005218">
    <property type="entry name" value="Diacylglycerol/lipid_kinase"/>
</dbReference>
<dbReference type="Pfam" id="PF00781">
    <property type="entry name" value="DAGK_cat"/>
    <property type="match status" value="1"/>
</dbReference>
<evidence type="ECO:0000313" key="5">
    <source>
        <dbReference type="Proteomes" id="UP000092687"/>
    </source>
</evidence>
<dbReference type="PROSITE" id="PS50146">
    <property type="entry name" value="DAGK"/>
    <property type="match status" value="1"/>
</dbReference>
<dbReference type="PANTHER" id="PTHR30492:SF0">
    <property type="entry name" value="METHYLGLYOXAL SYNTHASE"/>
    <property type="match status" value="1"/>
</dbReference>
<organism evidence="4 5">
    <name type="scientific">Planococcus halocryophilus</name>
    <dbReference type="NCBI Taxonomy" id="1215089"/>
    <lineage>
        <taxon>Bacteria</taxon>
        <taxon>Bacillati</taxon>
        <taxon>Bacillota</taxon>
        <taxon>Bacilli</taxon>
        <taxon>Bacillales</taxon>
        <taxon>Caryophanaceae</taxon>
        <taxon>Planococcus</taxon>
    </lineage>
</organism>
<gene>
    <name evidence="4" type="ORF">BBI08_09765</name>
</gene>
<dbReference type="Pfam" id="PF19279">
    <property type="entry name" value="YegS_C"/>
    <property type="match status" value="1"/>
</dbReference>
<accession>A0A1C7DS07</accession>
<dbReference type="RefSeq" id="WP_008496800.1">
    <property type="nucleotide sequence ID" value="NZ_CP016537.2"/>
</dbReference>
<reference evidence="4" key="1">
    <citation type="submission" date="2016-10" db="EMBL/GenBank/DDBJ databases">
        <authorList>
            <person name="de Groot N.N."/>
        </authorList>
    </citation>
    <scope>NUCLEOTIDE SEQUENCE</scope>
    <source>
        <strain evidence="4">DSM 24743</strain>
    </source>
</reference>
<dbReference type="SMART" id="SM00046">
    <property type="entry name" value="DAGKc"/>
    <property type="match status" value="1"/>
</dbReference>
<dbReference type="GO" id="GO:0019242">
    <property type="term" value="P:methylglyoxal biosynthetic process"/>
    <property type="evidence" value="ECO:0007669"/>
    <property type="project" value="InterPro"/>
</dbReference>
<dbReference type="STRING" id="1215089.BBI08_09765"/>
<dbReference type="GO" id="GO:0008929">
    <property type="term" value="F:methylglyoxal synthase activity"/>
    <property type="evidence" value="ECO:0007669"/>
    <property type="project" value="InterPro"/>
</dbReference>
<dbReference type="InterPro" id="IPR016064">
    <property type="entry name" value="NAD/diacylglycerol_kinase_sf"/>
</dbReference>
<dbReference type="GO" id="GO:0008654">
    <property type="term" value="P:phospholipid biosynthetic process"/>
    <property type="evidence" value="ECO:0007669"/>
    <property type="project" value="InterPro"/>
</dbReference>
<keyword evidence="1" id="KW-0547">Nucleotide-binding</keyword>
<keyword evidence="2" id="KW-0067">ATP-binding</keyword>
<dbReference type="Gene3D" id="3.40.50.10330">
    <property type="entry name" value="Probable inorganic polyphosphate/atp-NAD kinase, domain 1"/>
    <property type="match status" value="1"/>
</dbReference>
<feature type="domain" description="DAGKc" evidence="3">
    <location>
        <begin position="2"/>
        <end position="133"/>
    </location>
</feature>
<evidence type="ECO:0000256" key="1">
    <source>
        <dbReference type="ARBA" id="ARBA00022741"/>
    </source>
</evidence>
<dbReference type="GO" id="GO:0016301">
    <property type="term" value="F:kinase activity"/>
    <property type="evidence" value="ECO:0007669"/>
    <property type="project" value="UniProtKB-KW"/>
</dbReference>
<dbReference type="GO" id="GO:0005829">
    <property type="term" value="C:cytosol"/>
    <property type="evidence" value="ECO:0007669"/>
    <property type="project" value="TreeGrafter"/>
</dbReference>
<dbReference type="Gene3D" id="2.60.200.40">
    <property type="match status" value="1"/>
</dbReference>
<dbReference type="AlphaFoldDB" id="A0A1C7DS07"/>
<protein>
    <submittedName>
        <fullName evidence="4">Diacylglycerol kinase</fullName>
    </submittedName>
</protein>
<dbReference type="SUPFAM" id="SSF111331">
    <property type="entry name" value="NAD kinase/diacylglycerol kinase-like"/>
    <property type="match status" value="1"/>
</dbReference>
<keyword evidence="4" id="KW-0808">Transferase</keyword>
<dbReference type="InterPro" id="IPR045540">
    <property type="entry name" value="YegS/DAGK_C"/>
</dbReference>
<name>A0A1C7DS07_9BACL</name>
<proteinExistence type="predicted"/>
<keyword evidence="4" id="KW-0418">Kinase</keyword>
<dbReference type="InterPro" id="IPR004363">
    <property type="entry name" value="Methylgl_synth"/>
</dbReference>